<keyword evidence="2" id="KW-1185">Reference proteome</keyword>
<evidence type="ECO:0000313" key="2">
    <source>
        <dbReference type="Proteomes" id="UP000027138"/>
    </source>
</evidence>
<name>A0A067JLP9_JATCU</name>
<dbReference type="AlphaFoldDB" id="A0A067JLP9"/>
<reference evidence="1 2" key="1">
    <citation type="journal article" date="2014" name="PLoS ONE">
        <title>Global Analysis of Gene Expression Profiles in Physic Nut (Jatropha curcas L.) Seedlings Exposed to Salt Stress.</title>
        <authorList>
            <person name="Zhang L."/>
            <person name="Zhang C."/>
            <person name="Wu P."/>
            <person name="Chen Y."/>
            <person name="Li M."/>
            <person name="Jiang H."/>
            <person name="Wu G."/>
        </authorList>
    </citation>
    <scope>NUCLEOTIDE SEQUENCE [LARGE SCALE GENOMIC DNA]</scope>
    <source>
        <strain evidence="2">cv. GZQX0401</strain>
        <tissue evidence="1">Young leaves</tissue>
    </source>
</reference>
<dbReference type="EMBL" id="KK915057">
    <property type="protein sequence ID" value="KDP24807.1"/>
    <property type="molecule type" value="Genomic_DNA"/>
</dbReference>
<accession>A0A067JLP9</accession>
<evidence type="ECO:0000313" key="1">
    <source>
        <dbReference type="EMBL" id="KDP24807.1"/>
    </source>
</evidence>
<dbReference type="Proteomes" id="UP000027138">
    <property type="component" value="Unassembled WGS sequence"/>
</dbReference>
<proteinExistence type="predicted"/>
<protein>
    <submittedName>
        <fullName evidence="1">Uncharacterized protein</fullName>
    </submittedName>
</protein>
<gene>
    <name evidence="1" type="ORF">JCGZ_25396</name>
</gene>
<organism evidence="1 2">
    <name type="scientific">Jatropha curcas</name>
    <name type="common">Barbados nut</name>
    <dbReference type="NCBI Taxonomy" id="180498"/>
    <lineage>
        <taxon>Eukaryota</taxon>
        <taxon>Viridiplantae</taxon>
        <taxon>Streptophyta</taxon>
        <taxon>Embryophyta</taxon>
        <taxon>Tracheophyta</taxon>
        <taxon>Spermatophyta</taxon>
        <taxon>Magnoliopsida</taxon>
        <taxon>eudicotyledons</taxon>
        <taxon>Gunneridae</taxon>
        <taxon>Pentapetalae</taxon>
        <taxon>rosids</taxon>
        <taxon>fabids</taxon>
        <taxon>Malpighiales</taxon>
        <taxon>Euphorbiaceae</taxon>
        <taxon>Crotonoideae</taxon>
        <taxon>Jatropheae</taxon>
        <taxon>Jatropha</taxon>
    </lineage>
</organism>
<sequence length="81" mass="9421">MENTVPIRMKSQLHTPLLCLPEITEEKERTAESRGDVEKVRMIRLASSGRKIEEWGREELLSLGTSREEKENGIKKYFAIF</sequence>